<dbReference type="SMR" id="A0A654LVD2"/>
<dbReference type="PANTHER" id="PTHR38436:SF1">
    <property type="entry name" value="ESTER CYCLASE"/>
    <property type="match status" value="1"/>
</dbReference>
<dbReference type="InterPro" id="IPR009959">
    <property type="entry name" value="Cyclase_SnoaL-like"/>
</dbReference>
<evidence type="ECO:0000313" key="2">
    <source>
        <dbReference type="Proteomes" id="UP000058925"/>
    </source>
</evidence>
<dbReference type="GO" id="GO:0030638">
    <property type="term" value="P:polyketide metabolic process"/>
    <property type="evidence" value="ECO:0007669"/>
    <property type="project" value="InterPro"/>
</dbReference>
<name>A0A654LVD2_9ARCH</name>
<sequence length="196" mass="23053">MRPTYLTPKVSLCLFTYQGNIWSYEKISSWQCLKNIIEHEKKLICYSYLHNCMNLEGNLRLMKTLDDAWNSQDWDTFIKRHAESTEVYWPGQPQPTKGRDNHKNESIEFFKAFPDNHIDNDPYKILFGQDDWTCSVANFTGTFKGPLKGMDGKTIEPTNKKFQIEFCTVAHWRNDEIVEEKLFYDLVGMMKQIGAM</sequence>
<reference evidence="2" key="1">
    <citation type="submission" date="2015-10" db="EMBL/GenBank/DDBJ databases">
        <title>Niche specialization of a soil ammonia-oxidizing archaeon, Candidatus Nitrosocosmicus oleophilus.</title>
        <authorList>
            <person name="Jung M.-Y."/>
            <person name="Rhee S.-K."/>
        </authorList>
    </citation>
    <scope>NUCLEOTIDE SEQUENCE [LARGE SCALE GENOMIC DNA]</scope>
    <source>
        <strain evidence="2">MY3</strain>
    </source>
</reference>
<accession>A0A654LVD2</accession>
<protein>
    <submittedName>
        <fullName evidence="1">SnoaL-like polyketide cyclase</fullName>
    </submittedName>
</protein>
<dbReference type="KEGG" id="taa:NMY3_01209"/>
<proteinExistence type="predicted"/>
<keyword evidence="2" id="KW-1185">Reference proteome</keyword>
<dbReference type="AlphaFoldDB" id="A0A654LVD2"/>
<gene>
    <name evidence="1" type="ORF">NMY3_01209</name>
</gene>
<dbReference type="SUPFAM" id="SSF54427">
    <property type="entry name" value="NTF2-like"/>
    <property type="match status" value="1"/>
</dbReference>
<dbReference type="PANTHER" id="PTHR38436">
    <property type="entry name" value="POLYKETIDE CYCLASE SNOAL-LIKE DOMAIN"/>
    <property type="match status" value="1"/>
</dbReference>
<dbReference type="InterPro" id="IPR032710">
    <property type="entry name" value="NTF2-like_dom_sf"/>
</dbReference>
<evidence type="ECO:0000313" key="1">
    <source>
        <dbReference type="EMBL" id="ALI35414.1"/>
    </source>
</evidence>
<dbReference type="EMBL" id="CP012850">
    <property type="protein sequence ID" value="ALI35414.1"/>
    <property type="molecule type" value="Genomic_DNA"/>
</dbReference>
<dbReference type="Gene3D" id="3.10.450.50">
    <property type="match status" value="1"/>
</dbReference>
<dbReference type="Proteomes" id="UP000058925">
    <property type="component" value="Chromosome"/>
</dbReference>
<organism evidence="1 2">
    <name type="scientific">Candidatus Nitrosocosmicus oleophilus</name>
    <dbReference type="NCBI Taxonomy" id="1353260"/>
    <lineage>
        <taxon>Archaea</taxon>
        <taxon>Nitrososphaerota</taxon>
        <taxon>Nitrososphaeria</taxon>
        <taxon>Nitrososphaerales</taxon>
        <taxon>Nitrososphaeraceae</taxon>
        <taxon>Candidatus Nitrosocosmicus</taxon>
    </lineage>
</organism>
<dbReference type="Pfam" id="PF07366">
    <property type="entry name" value="SnoaL"/>
    <property type="match status" value="1"/>
</dbReference>